<protein>
    <recommendedName>
        <fullName evidence="7">SGNH hydrolase-type esterase domain-containing protein</fullName>
    </recommendedName>
</protein>
<feature type="region of interest" description="Disordered" evidence="1">
    <location>
        <begin position="676"/>
        <end position="697"/>
    </location>
</feature>
<evidence type="ECO:0000259" key="3">
    <source>
        <dbReference type="Pfam" id="PF13472"/>
    </source>
</evidence>
<dbReference type="Proteomes" id="UP000218231">
    <property type="component" value="Unassembled WGS sequence"/>
</dbReference>
<dbReference type="PANTHER" id="PTHR37834:SF2">
    <property type="entry name" value="ESTERASE, SGNH HYDROLASE-TYPE"/>
    <property type="match status" value="1"/>
</dbReference>
<dbReference type="CDD" id="cd01831">
    <property type="entry name" value="Endoglucanase_E_like"/>
    <property type="match status" value="1"/>
</dbReference>
<keyword evidence="6" id="KW-1185">Reference proteome</keyword>
<organism evidence="5 6">
    <name type="scientific">Diploscapter pachys</name>
    <dbReference type="NCBI Taxonomy" id="2018661"/>
    <lineage>
        <taxon>Eukaryota</taxon>
        <taxon>Metazoa</taxon>
        <taxon>Ecdysozoa</taxon>
        <taxon>Nematoda</taxon>
        <taxon>Chromadorea</taxon>
        <taxon>Rhabditida</taxon>
        <taxon>Rhabditina</taxon>
        <taxon>Rhabditomorpha</taxon>
        <taxon>Rhabditoidea</taxon>
        <taxon>Rhabditidae</taxon>
        <taxon>Diploscapter</taxon>
    </lineage>
</organism>
<evidence type="ECO:0000313" key="6">
    <source>
        <dbReference type="Proteomes" id="UP000218231"/>
    </source>
</evidence>
<accession>A0A2A2KAL4</accession>
<dbReference type="InterPro" id="IPR040794">
    <property type="entry name" value="CE2_N"/>
</dbReference>
<dbReference type="Gene3D" id="2.60.120.260">
    <property type="entry name" value="Galactose-binding domain-like"/>
    <property type="match status" value="1"/>
</dbReference>
<feature type="compositionally biased region" description="Basic and acidic residues" evidence="1">
    <location>
        <begin position="501"/>
        <end position="515"/>
    </location>
</feature>
<dbReference type="InterPro" id="IPR037461">
    <property type="entry name" value="CtCE2-like_dom"/>
</dbReference>
<dbReference type="SUPFAM" id="SSF52266">
    <property type="entry name" value="SGNH hydrolase"/>
    <property type="match status" value="1"/>
</dbReference>
<dbReference type="STRING" id="2018661.A0A2A2KAL4"/>
<name>A0A2A2KAL4_9BILA</name>
<dbReference type="InterPro" id="IPR013830">
    <property type="entry name" value="SGNH_hydro"/>
</dbReference>
<dbReference type="PANTHER" id="PTHR37834">
    <property type="entry name" value="GDSL-LIKE LIPASE/ACYLHYDROLASE DOMAIN PROTEIN (AFU_ORTHOLOGUE AFUA_2G00620)"/>
    <property type="match status" value="1"/>
</dbReference>
<feature type="domain" description="Carbohydrate esterase 2 N-terminal" evidence="4">
    <location>
        <begin position="48"/>
        <end position="145"/>
    </location>
</feature>
<dbReference type="OrthoDB" id="426133at2759"/>
<dbReference type="AlphaFoldDB" id="A0A2A2KAL4"/>
<evidence type="ECO:0000256" key="2">
    <source>
        <dbReference type="SAM" id="SignalP"/>
    </source>
</evidence>
<reference evidence="5 6" key="1">
    <citation type="journal article" date="2017" name="Curr. Biol.">
        <title>Genome architecture and evolution of a unichromosomal asexual nematode.</title>
        <authorList>
            <person name="Fradin H."/>
            <person name="Zegar C."/>
            <person name="Gutwein M."/>
            <person name="Lucas J."/>
            <person name="Kovtun M."/>
            <person name="Corcoran D."/>
            <person name="Baugh L.R."/>
            <person name="Kiontke K."/>
            <person name="Gunsalus K."/>
            <person name="Fitch D.H."/>
            <person name="Piano F."/>
        </authorList>
    </citation>
    <scope>NUCLEOTIDE SEQUENCE [LARGE SCALE GENOMIC DNA]</scope>
    <source>
        <strain evidence="5">PF1309</strain>
    </source>
</reference>
<evidence type="ECO:0008006" key="7">
    <source>
        <dbReference type="Google" id="ProtNLM"/>
    </source>
</evidence>
<feature type="signal peptide" evidence="2">
    <location>
        <begin position="1"/>
        <end position="27"/>
    </location>
</feature>
<sequence>MRAMRRAMTGWLAGVVLIAAAPAAGLAQRVTRVSITPPRLAALPMAVHGRAARDGGGIVRQWPGGYMETAVRGGGVLFRVGAGEVALLVLVDGQVVDTLVKPAPGLYRIGGLSDARHVVRVEVTSESQAAPTGFGPFYAEPGTVAEPLPRRARQIEFVGDSHTVGYGVTSPTRTCSEADVWATTDTSRGFGAMLARRYGADYQVNAISGRGVVRNYNGFAAPKLPEAYPYVLFDRATQASEPEWHPQVIVAALGTNDFSTPLHAGERWATRAALHADYEATYLRFLRTLRARDPDALIVLWATDLADGEIAAEEGKVVAAMRAAGDRRIVFVPAVIPAEAGIFRWEHAACPARGAVLSGYGARRTVTTGCGVSRNVSLSVPSAGAGTGIEAPVNPSGTGTLCPPLAMLRIRNSASPVSVQDPLFGQCQAVSVGRRTSVASGCHGPATPPCSSRKRSAPCADAPSAVAGTRDAIPTSASWSCSGTVTDREASLAVTSTASPGDRRASPPTRSEKVSRASCGTRSSPVSAIGKAGAGPTRSTDFATSRDLAAVAQRHLRLACLFGLEGADIGHVRYHRQPVARAGALERARAEEHARHVQAGDLIQPRAGQHTLPVTRVQVEPGDPARFGEGAQGQPLRLVRSIAVQRQRHRPRRRIGERHLQRQAVRIRCRPSDRAGGTVRLFQHHARDAGRGAADQP</sequence>
<proteinExistence type="predicted"/>
<dbReference type="GO" id="GO:0052689">
    <property type="term" value="F:carboxylic ester hydrolase activity"/>
    <property type="evidence" value="ECO:0007669"/>
    <property type="project" value="InterPro"/>
</dbReference>
<feature type="chain" id="PRO_5012968613" description="SGNH hydrolase-type esterase domain-containing protein" evidence="2">
    <location>
        <begin position="28"/>
        <end position="697"/>
    </location>
</feature>
<feature type="region of interest" description="Disordered" evidence="1">
    <location>
        <begin position="492"/>
        <end position="541"/>
    </location>
</feature>
<dbReference type="Gene3D" id="3.40.50.1110">
    <property type="entry name" value="SGNH hydrolase"/>
    <property type="match status" value="1"/>
</dbReference>
<feature type="domain" description="SGNH hydrolase-type esterase" evidence="3">
    <location>
        <begin position="157"/>
        <end position="340"/>
    </location>
</feature>
<evidence type="ECO:0000256" key="1">
    <source>
        <dbReference type="SAM" id="MobiDB-lite"/>
    </source>
</evidence>
<feature type="region of interest" description="Disordered" evidence="1">
    <location>
        <begin position="438"/>
        <end position="462"/>
    </location>
</feature>
<dbReference type="InterPro" id="IPR036514">
    <property type="entry name" value="SGNH_hydro_sf"/>
</dbReference>
<gene>
    <name evidence="5" type="ORF">WR25_22235</name>
</gene>
<evidence type="ECO:0000259" key="4">
    <source>
        <dbReference type="Pfam" id="PF17996"/>
    </source>
</evidence>
<keyword evidence="2" id="KW-0732">Signal</keyword>
<comment type="caution">
    <text evidence="5">The sequence shown here is derived from an EMBL/GenBank/DDBJ whole genome shotgun (WGS) entry which is preliminary data.</text>
</comment>
<dbReference type="EMBL" id="LIAE01009139">
    <property type="protein sequence ID" value="PAV71004.1"/>
    <property type="molecule type" value="Genomic_DNA"/>
</dbReference>
<dbReference type="Pfam" id="PF13472">
    <property type="entry name" value="Lipase_GDSL_2"/>
    <property type="match status" value="1"/>
</dbReference>
<evidence type="ECO:0000313" key="5">
    <source>
        <dbReference type="EMBL" id="PAV71004.1"/>
    </source>
</evidence>
<dbReference type="Pfam" id="PF17996">
    <property type="entry name" value="CE2_N"/>
    <property type="match status" value="1"/>
</dbReference>
<dbReference type="InterPro" id="IPR052762">
    <property type="entry name" value="PCW_deacetylase/CE"/>
</dbReference>